<organism evidence="2 3">
    <name type="scientific">Pseudomonas violetae</name>
    <dbReference type="NCBI Taxonomy" id="2915813"/>
    <lineage>
        <taxon>Bacteria</taxon>
        <taxon>Pseudomonadati</taxon>
        <taxon>Pseudomonadota</taxon>
        <taxon>Gammaproteobacteria</taxon>
        <taxon>Pseudomonadales</taxon>
        <taxon>Pseudomonadaceae</taxon>
        <taxon>Pseudomonas</taxon>
    </lineage>
</organism>
<dbReference type="Gene3D" id="2.180.10.10">
    <property type="entry name" value="RHS repeat-associated core"/>
    <property type="match status" value="1"/>
</dbReference>
<proteinExistence type="predicted"/>
<keyword evidence="1" id="KW-1133">Transmembrane helix</keyword>
<accession>A0ABT0EZD7</accession>
<dbReference type="Proteomes" id="UP001299876">
    <property type="component" value="Unassembled WGS sequence"/>
</dbReference>
<reference evidence="2 3" key="1">
    <citation type="submission" date="2022-02" db="EMBL/GenBank/DDBJ databases">
        <title>Comparative genomics of the first Antarctic Pseudomonas spp. capable of biotransforming 2,4,6-Trinitrotoluene.</title>
        <authorList>
            <person name="Cabrera M.A."/>
            <person name="Marquez S.L."/>
            <person name="Perez-Donoso J.M."/>
        </authorList>
    </citation>
    <scope>NUCLEOTIDE SEQUENCE [LARGE SCALE GENOMIC DNA]</scope>
    <source>
        <strain evidence="2 3">TNT19</strain>
    </source>
</reference>
<evidence type="ECO:0000313" key="3">
    <source>
        <dbReference type="Proteomes" id="UP001299876"/>
    </source>
</evidence>
<keyword evidence="1" id="KW-0812">Transmembrane</keyword>
<dbReference type="EMBL" id="JAKNRW010000008">
    <property type="protein sequence ID" value="MCK1791117.1"/>
    <property type="molecule type" value="Genomic_DNA"/>
</dbReference>
<evidence type="ECO:0000256" key="1">
    <source>
        <dbReference type="SAM" id="Phobius"/>
    </source>
</evidence>
<comment type="caution">
    <text evidence="2">The sequence shown here is derived from an EMBL/GenBank/DDBJ whole genome shotgun (WGS) entry which is preliminary data.</text>
</comment>
<name>A0ABT0EZD7_9PSED</name>
<dbReference type="NCBIfam" id="TIGR03696">
    <property type="entry name" value="Rhs_assc_core"/>
    <property type="match status" value="1"/>
</dbReference>
<dbReference type="RefSeq" id="WP_247291444.1">
    <property type="nucleotide sequence ID" value="NZ_JAKNRW010000008.1"/>
</dbReference>
<feature type="transmembrane region" description="Helical" evidence="1">
    <location>
        <begin position="135"/>
        <end position="153"/>
    </location>
</feature>
<evidence type="ECO:0000313" key="2">
    <source>
        <dbReference type="EMBL" id="MCK1791117.1"/>
    </source>
</evidence>
<dbReference type="InterPro" id="IPR022385">
    <property type="entry name" value="Rhs_assc_core"/>
</dbReference>
<protein>
    <submittedName>
        <fullName evidence="2">RHS repeat-associated core domain-containing protein</fullName>
    </submittedName>
</protein>
<gene>
    <name evidence="2" type="ORF">L9059_13175</name>
</gene>
<keyword evidence="1" id="KW-0472">Membrane</keyword>
<sequence length="222" mass="23738">MATDDQRSVLHLSGSSPLGLYGHHSIQGGPVGLLGFKGERSDPVTGHYHLGKGYRQFNPVLMRFNTPDSGSPLGKGGINDYVFCGADPINRSDPSGHYWRALKATGFSVTMTASTLTLIAGLALMVVDNDETNGIGYGLVGAGILPLGGGIAIDRLKLKSVGRGRARSAITSNRPITPSIWQRDTPFTPPSYLKFRNRRRPSTDTTVSAFDIRSGDQSTSYA</sequence>
<feature type="transmembrane region" description="Helical" evidence="1">
    <location>
        <begin position="101"/>
        <end position="123"/>
    </location>
</feature>
<keyword evidence="3" id="KW-1185">Reference proteome</keyword>